<name>A0A3N2PPR5_SODAK</name>
<keyword evidence="2" id="KW-0812">Transmembrane</keyword>
<organism evidence="4 5">
    <name type="scientific">Sodiomyces alkalinus (strain CBS 110278 / VKM F-3762 / F11)</name>
    <name type="common">Alkaliphilic filamentous fungus</name>
    <dbReference type="NCBI Taxonomy" id="1314773"/>
    <lineage>
        <taxon>Eukaryota</taxon>
        <taxon>Fungi</taxon>
        <taxon>Dikarya</taxon>
        <taxon>Ascomycota</taxon>
        <taxon>Pezizomycotina</taxon>
        <taxon>Sordariomycetes</taxon>
        <taxon>Hypocreomycetidae</taxon>
        <taxon>Glomerellales</taxon>
        <taxon>Plectosphaerellaceae</taxon>
        <taxon>Sodiomyces</taxon>
    </lineage>
</organism>
<protein>
    <submittedName>
        <fullName evidence="4">Alkaline phosphatase-like protein</fullName>
    </submittedName>
</protein>
<keyword evidence="2" id="KW-0472">Membrane</keyword>
<feature type="compositionally biased region" description="Pro residues" evidence="1">
    <location>
        <begin position="378"/>
        <end position="396"/>
    </location>
</feature>
<dbReference type="InterPro" id="IPR017850">
    <property type="entry name" value="Alkaline_phosphatase_core_sf"/>
</dbReference>
<dbReference type="RefSeq" id="XP_028464301.1">
    <property type="nucleotide sequence ID" value="XM_028613593.1"/>
</dbReference>
<feature type="transmembrane region" description="Helical" evidence="2">
    <location>
        <begin position="69"/>
        <end position="96"/>
    </location>
</feature>
<dbReference type="Pfam" id="PF00884">
    <property type="entry name" value="Sulfatase"/>
    <property type="match status" value="1"/>
</dbReference>
<dbReference type="Proteomes" id="UP000272025">
    <property type="component" value="Unassembled WGS sequence"/>
</dbReference>
<feature type="transmembrane region" description="Helical" evidence="2">
    <location>
        <begin position="38"/>
        <end position="62"/>
    </location>
</feature>
<gene>
    <name evidence="4" type="ORF">SODALDRAFT_352461</name>
</gene>
<dbReference type="GeneID" id="39582071"/>
<dbReference type="InterPro" id="IPR052701">
    <property type="entry name" value="GAG_Ulvan_Degrading_Sulfatases"/>
</dbReference>
<feature type="transmembrane region" description="Helical" evidence="2">
    <location>
        <begin position="226"/>
        <end position="245"/>
    </location>
</feature>
<evidence type="ECO:0000259" key="3">
    <source>
        <dbReference type="Pfam" id="PF00884"/>
    </source>
</evidence>
<reference evidence="4 5" key="1">
    <citation type="journal article" date="2018" name="Mol. Ecol.">
        <title>The obligate alkalophilic soda-lake fungus Sodiomyces alkalinus has shifted to a protein diet.</title>
        <authorList>
            <person name="Grum-Grzhimaylo A.A."/>
            <person name="Falkoski D.L."/>
            <person name="van den Heuvel J."/>
            <person name="Valero-Jimenez C.A."/>
            <person name="Min B."/>
            <person name="Choi I.G."/>
            <person name="Lipzen A."/>
            <person name="Daum C.G."/>
            <person name="Aanen D.K."/>
            <person name="Tsang A."/>
            <person name="Henrissat B."/>
            <person name="Bilanenko E.N."/>
            <person name="de Vries R.P."/>
            <person name="van Kan J.A.L."/>
            <person name="Grigoriev I.V."/>
            <person name="Debets A.J.M."/>
        </authorList>
    </citation>
    <scope>NUCLEOTIDE SEQUENCE [LARGE SCALE GENOMIC DNA]</scope>
    <source>
        <strain evidence="4 5">F11</strain>
    </source>
</reference>
<accession>A0A3N2PPR5</accession>
<dbReference type="OrthoDB" id="103349at2759"/>
<dbReference type="Gene3D" id="3.40.720.10">
    <property type="entry name" value="Alkaline Phosphatase, subunit A"/>
    <property type="match status" value="1"/>
</dbReference>
<keyword evidence="2" id="KW-1133">Transmembrane helix</keyword>
<dbReference type="AlphaFoldDB" id="A0A3N2PPR5"/>
<feature type="transmembrane region" description="Helical" evidence="2">
    <location>
        <begin position="116"/>
        <end position="137"/>
    </location>
</feature>
<dbReference type="SUPFAM" id="SSF53649">
    <property type="entry name" value="Alkaline phosphatase-like"/>
    <property type="match status" value="1"/>
</dbReference>
<sequence length="974" mass="109960">MPSIPIPRLSFLFGLFFVSIVSSKLVRLYIHITTVPVLAFAFYLPTFFIFDLIVICFARLILQPAKNSVTFLASVIGGLFAVLSLAGASSELGFFFKTGGEIDWRDASTYTSSKDAFEVLLSGSIAVILSSCVLVVITWFSHNILYQVMGAFLAWIGHEIASGWNRVRMLAPIRRGKYTHLKDIDDSESIYQQLPTHSVDDDAETSPFGRAHARPPSRCYFSPSLLSSWVVKAVTLAFLVAALVVRPAKPYNSMSVTLPVSLFDAFRARTHFCRDQKRIMENKWPFPKLLRKSRWEDPEGDFKGWAPGPKSKLAARYRDRIPDWFPTTSVPRGFFRWDPERFTNPPFGSFLPTTSISMPPPHEPHQTPHSRRSGAANNPPPAPSQPSPTSAPPPTSPTSSSPLHRRYDYSNGRKGPTDVERNQCPELSDSNPFYNPVSDPLKITNLDSDILQPLKEALDNGSVKIRHVVLILMESLREELFPLRQGSDLYNTILEHNDEKDRDQVEAQLARLTPHIERMITGRSGNLTSANGSTLEFPELKWNDTTRPDFGGVNVVGAYTSATMSTKSFGATHCGAWPMPVDTFDEADTDSYQPCLPQIFELFGRGKGAASNHSSSSRGASPDRFQNQPWYPALFEAQIEEYDRQEVFDRKLGFKHIVTRAQLESDWRYNSSDPLYHKVNYFAYPEPVLKPYLKEYITDALANKRRMFLSHFTSTTHHAWDTPDDFDVVSYLPSTGFTSSWHKDFNKYLNTIRYHDAWMGELLQMFDDLGIADETLVVFAGDHGQAFQEDHHKTGTYENGHVSNFRIPITFRHPHLPRVQYEANATSISILPTVLDLLVHSGSLDDEDARIASDILHDYEGQSLIRPYKASHNGRRAWNFAVVNSGGGMLAVTSADAPWRLVMPLEGRAYEYRVTDLSKDPRELGPVKSWSVDEAVKAVGEEMGQEAAQWLSEAVPVARWWSLERRRLWRHNAV</sequence>
<feature type="region of interest" description="Disordered" evidence="1">
    <location>
        <begin position="348"/>
        <end position="435"/>
    </location>
</feature>
<evidence type="ECO:0000313" key="4">
    <source>
        <dbReference type="EMBL" id="ROT36495.1"/>
    </source>
</evidence>
<feature type="domain" description="Sulfatase N-terminal" evidence="3">
    <location>
        <begin position="550"/>
        <end position="838"/>
    </location>
</feature>
<dbReference type="PANTHER" id="PTHR43751:SF3">
    <property type="entry name" value="SULFATASE N-TERMINAL DOMAIN-CONTAINING PROTEIN"/>
    <property type="match status" value="1"/>
</dbReference>
<evidence type="ECO:0000256" key="2">
    <source>
        <dbReference type="SAM" id="Phobius"/>
    </source>
</evidence>
<dbReference type="STRING" id="1314773.A0A3N2PPR5"/>
<proteinExistence type="predicted"/>
<keyword evidence="5" id="KW-1185">Reference proteome</keyword>
<dbReference type="PANTHER" id="PTHR43751">
    <property type="entry name" value="SULFATASE"/>
    <property type="match status" value="1"/>
</dbReference>
<evidence type="ECO:0000313" key="5">
    <source>
        <dbReference type="Proteomes" id="UP000272025"/>
    </source>
</evidence>
<evidence type="ECO:0000256" key="1">
    <source>
        <dbReference type="SAM" id="MobiDB-lite"/>
    </source>
</evidence>
<feature type="transmembrane region" description="Helical" evidence="2">
    <location>
        <begin position="144"/>
        <end position="164"/>
    </location>
</feature>
<dbReference type="InterPro" id="IPR000917">
    <property type="entry name" value="Sulfatase_N"/>
</dbReference>
<dbReference type="EMBL" id="ML119059">
    <property type="protein sequence ID" value="ROT36495.1"/>
    <property type="molecule type" value="Genomic_DNA"/>
</dbReference>